<dbReference type="EMBL" id="CP032317">
    <property type="protein sequence ID" value="AYA37793.1"/>
    <property type="molecule type" value="Genomic_DNA"/>
</dbReference>
<organism evidence="3 4">
    <name type="scientific">Hymenobacter oligotrophus</name>
    <dbReference type="NCBI Taxonomy" id="2319843"/>
    <lineage>
        <taxon>Bacteria</taxon>
        <taxon>Pseudomonadati</taxon>
        <taxon>Bacteroidota</taxon>
        <taxon>Cytophagia</taxon>
        <taxon>Cytophagales</taxon>
        <taxon>Hymenobacteraceae</taxon>
        <taxon>Hymenobacter</taxon>
    </lineage>
</organism>
<reference evidence="3 4" key="1">
    <citation type="submission" date="2018-09" db="EMBL/GenBank/DDBJ databases">
        <title>Hymenobacter medium sp. nov., isolated from R2A medium.</title>
        <authorList>
            <person name="Yingchao G."/>
        </authorList>
    </citation>
    <scope>NUCLEOTIDE SEQUENCE [LARGE SCALE GENOMIC DNA]</scope>
    <source>
        <strain evidence="4">sh-6</strain>
    </source>
</reference>
<evidence type="ECO:0000256" key="2">
    <source>
        <dbReference type="SAM" id="SignalP"/>
    </source>
</evidence>
<dbReference type="KEGG" id="hyh:D3Y59_12505"/>
<keyword evidence="4" id="KW-1185">Reference proteome</keyword>
<sequence length="69" mass="7835">MKTFCFSLIFAVLAAAPFEATYAAPTATPETTTHLAADTEDLGGGYKLKRKKRKKNRAMRRYRRLRGLR</sequence>
<feature type="signal peptide" evidence="2">
    <location>
        <begin position="1"/>
        <end position="23"/>
    </location>
</feature>
<protein>
    <submittedName>
        <fullName evidence="3">Uncharacterized protein</fullName>
    </submittedName>
</protein>
<evidence type="ECO:0000313" key="4">
    <source>
        <dbReference type="Proteomes" id="UP000262802"/>
    </source>
</evidence>
<accession>A0A3B7R2Z9</accession>
<proteinExistence type="predicted"/>
<gene>
    <name evidence="3" type="ORF">D3Y59_12505</name>
</gene>
<dbReference type="Proteomes" id="UP000262802">
    <property type="component" value="Chromosome"/>
</dbReference>
<dbReference type="RefSeq" id="WP_119445353.1">
    <property type="nucleotide sequence ID" value="NZ_CP032317.1"/>
</dbReference>
<evidence type="ECO:0000313" key="3">
    <source>
        <dbReference type="EMBL" id="AYA37793.1"/>
    </source>
</evidence>
<feature type="compositionally biased region" description="Basic residues" evidence="1">
    <location>
        <begin position="47"/>
        <end position="69"/>
    </location>
</feature>
<evidence type="ECO:0000256" key="1">
    <source>
        <dbReference type="SAM" id="MobiDB-lite"/>
    </source>
</evidence>
<dbReference type="AlphaFoldDB" id="A0A3B7R2Z9"/>
<name>A0A3B7R2Z9_9BACT</name>
<keyword evidence="2" id="KW-0732">Signal</keyword>
<feature type="region of interest" description="Disordered" evidence="1">
    <location>
        <begin position="43"/>
        <end position="69"/>
    </location>
</feature>
<feature type="chain" id="PRO_5017660788" evidence="2">
    <location>
        <begin position="24"/>
        <end position="69"/>
    </location>
</feature>